<comment type="subcellular location">
    <subcellularLocation>
        <location evidence="1 12">Cytoplasm</location>
    </subcellularLocation>
</comment>
<dbReference type="EMBL" id="CP030862">
    <property type="protein sequence ID" value="AXE25536.1"/>
    <property type="molecule type" value="Genomic_DNA"/>
</dbReference>
<evidence type="ECO:0000259" key="13">
    <source>
        <dbReference type="PROSITE" id="PS51674"/>
    </source>
</evidence>
<dbReference type="GO" id="GO:0003677">
    <property type="term" value="F:DNA binding"/>
    <property type="evidence" value="ECO:0007669"/>
    <property type="project" value="UniProtKB-UniRule"/>
</dbReference>
<dbReference type="KEGG" id="sgz:C0216_20670"/>
<keyword evidence="15" id="KW-1185">Reference proteome</keyword>
<keyword evidence="10 12" id="KW-1015">Disulfide bond</keyword>
<keyword evidence="6 12" id="KW-0408">Iron</keyword>
<name>A0A344U3R5_9ACTN</name>
<keyword evidence="4 12" id="KW-0963">Cytoplasm</keyword>
<comment type="function">
    <text evidence="12">Acts as a transcriptional regulator. Probably redox-responsive. The apo- but not holo-form probably binds DNA.</text>
</comment>
<evidence type="ECO:0000256" key="5">
    <source>
        <dbReference type="ARBA" id="ARBA00022723"/>
    </source>
</evidence>
<dbReference type="OrthoDB" id="4954884at2"/>
<feature type="binding site" evidence="12">
    <location>
        <position position="53"/>
    </location>
    <ligand>
        <name>[4Fe-4S] cluster</name>
        <dbReference type="ChEBI" id="CHEBI:49883"/>
    </ligand>
</feature>
<dbReference type="GO" id="GO:0035731">
    <property type="term" value="F:dinitrosyl-iron complex binding"/>
    <property type="evidence" value="ECO:0007669"/>
    <property type="project" value="UniProtKB-UniRule"/>
</dbReference>
<evidence type="ECO:0000256" key="1">
    <source>
        <dbReference type="ARBA" id="ARBA00004496"/>
    </source>
</evidence>
<feature type="binding site" evidence="12">
    <location>
        <position position="23"/>
    </location>
    <ligand>
        <name>[4Fe-4S] cluster</name>
        <dbReference type="ChEBI" id="CHEBI:49883"/>
    </ligand>
</feature>
<feature type="binding site" evidence="12">
    <location>
        <position position="56"/>
    </location>
    <ligand>
        <name>[4Fe-4S] cluster</name>
        <dbReference type="ChEBI" id="CHEBI:49883"/>
    </ligand>
</feature>
<dbReference type="GO" id="GO:0045892">
    <property type="term" value="P:negative regulation of DNA-templated transcription"/>
    <property type="evidence" value="ECO:0007669"/>
    <property type="project" value="TreeGrafter"/>
</dbReference>
<evidence type="ECO:0000256" key="11">
    <source>
        <dbReference type="ARBA" id="ARBA00023163"/>
    </source>
</evidence>
<dbReference type="AlphaFoldDB" id="A0A344U3R5"/>
<dbReference type="InterPro" id="IPR034768">
    <property type="entry name" value="4FE4S_WBL"/>
</dbReference>
<dbReference type="GO" id="GO:0046872">
    <property type="term" value="F:metal ion binding"/>
    <property type="evidence" value="ECO:0007669"/>
    <property type="project" value="UniProtKB-KW"/>
</dbReference>
<comment type="similarity">
    <text evidence="2 12">Belongs to the WhiB family.</text>
</comment>
<protein>
    <recommendedName>
        <fullName evidence="12">Transcriptional regulator WhiB</fullName>
    </recommendedName>
</protein>
<dbReference type="PANTHER" id="PTHR38839:SF5">
    <property type="entry name" value="TRANSCRIPTIONAL REGULATOR WHID"/>
    <property type="match status" value="1"/>
</dbReference>
<reference evidence="14 15" key="1">
    <citation type="submission" date="2018-01" db="EMBL/GenBank/DDBJ databases">
        <title>Draft genome Sequence of streptomyces globosus LZH-48.</title>
        <authorList>
            <person name="Ran K."/>
            <person name="Li Z."/>
            <person name="Wei S."/>
            <person name="Dong R."/>
        </authorList>
    </citation>
    <scope>NUCLEOTIDE SEQUENCE [LARGE SCALE GENOMIC DNA]</scope>
    <source>
        <strain evidence="14 15">LZH-48</strain>
    </source>
</reference>
<gene>
    <name evidence="12" type="primary">whiB</name>
    <name evidence="14" type="ORF">C0216_20670</name>
</gene>
<dbReference type="InterPro" id="IPR003482">
    <property type="entry name" value="Whib"/>
</dbReference>
<comment type="PTM">
    <text evidence="12">Upon Fe-S cluster removal intramolecular disulfide bonds are formed.</text>
</comment>
<evidence type="ECO:0000256" key="10">
    <source>
        <dbReference type="ARBA" id="ARBA00023157"/>
    </source>
</evidence>
<feature type="binding site" evidence="12">
    <location>
        <position position="62"/>
    </location>
    <ligand>
        <name>[4Fe-4S] cluster</name>
        <dbReference type="ChEBI" id="CHEBI:49883"/>
    </ligand>
</feature>
<proteinExistence type="inferred from homology"/>
<sequence length="106" mass="11496">MTDVSRLPGAAVHHWQWQLRAACRDLGPGRFYHPAGERGPEREDRDAAAKRVCAVCPVRAACLEHALRTKEPFGVWGGLTEEERRALLGRRSASARGVPAAAGGGR</sequence>
<keyword evidence="5 12" id="KW-0479">Metal-binding</keyword>
<dbReference type="GO" id="GO:0045454">
    <property type="term" value="P:cell redox homeostasis"/>
    <property type="evidence" value="ECO:0007669"/>
    <property type="project" value="TreeGrafter"/>
</dbReference>
<evidence type="ECO:0000256" key="4">
    <source>
        <dbReference type="ARBA" id="ARBA00022490"/>
    </source>
</evidence>
<dbReference type="HAMAP" id="MF_01479">
    <property type="entry name" value="WhiB"/>
    <property type="match status" value="1"/>
</dbReference>
<dbReference type="GO" id="GO:0051539">
    <property type="term" value="F:4 iron, 4 sulfur cluster binding"/>
    <property type="evidence" value="ECO:0007669"/>
    <property type="project" value="UniProtKB-UniRule"/>
</dbReference>
<evidence type="ECO:0000256" key="9">
    <source>
        <dbReference type="ARBA" id="ARBA00023125"/>
    </source>
</evidence>
<comment type="PTM">
    <text evidence="12">The Fe-S cluster can be nitrosylated by nitric oxide (NO).</text>
</comment>
<keyword evidence="9 12" id="KW-0238">DNA-binding</keyword>
<organism evidence="14 15">
    <name type="scientific">Streptomyces globosus</name>
    <dbReference type="NCBI Taxonomy" id="68209"/>
    <lineage>
        <taxon>Bacteria</taxon>
        <taxon>Bacillati</taxon>
        <taxon>Actinomycetota</taxon>
        <taxon>Actinomycetes</taxon>
        <taxon>Kitasatosporales</taxon>
        <taxon>Streptomycetaceae</taxon>
        <taxon>Streptomyces</taxon>
    </lineage>
</organism>
<evidence type="ECO:0000313" key="14">
    <source>
        <dbReference type="EMBL" id="AXE25536.1"/>
    </source>
</evidence>
<keyword evidence="11 12" id="KW-0804">Transcription</keyword>
<dbReference type="GO" id="GO:0005737">
    <property type="term" value="C:cytoplasm"/>
    <property type="evidence" value="ECO:0007669"/>
    <property type="project" value="UniProtKB-SubCell"/>
</dbReference>
<dbReference type="GO" id="GO:0047134">
    <property type="term" value="F:protein-disulfide reductase [NAD(P)H] activity"/>
    <property type="evidence" value="ECO:0007669"/>
    <property type="project" value="TreeGrafter"/>
</dbReference>
<dbReference type="Pfam" id="PF02467">
    <property type="entry name" value="Whib"/>
    <property type="match status" value="1"/>
</dbReference>
<evidence type="ECO:0000313" key="15">
    <source>
        <dbReference type="Proteomes" id="UP000252004"/>
    </source>
</evidence>
<feature type="domain" description="4Fe-4S Wbl-type" evidence="13">
    <location>
        <begin position="22"/>
        <end position="86"/>
    </location>
</feature>
<dbReference type="PROSITE" id="PS51674">
    <property type="entry name" value="4FE4S_WBL"/>
    <property type="match status" value="1"/>
</dbReference>
<keyword evidence="8 12" id="KW-0805">Transcription regulation</keyword>
<accession>A0A344U3R5</accession>
<evidence type="ECO:0000256" key="7">
    <source>
        <dbReference type="ARBA" id="ARBA00023014"/>
    </source>
</evidence>
<evidence type="ECO:0000256" key="2">
    <source>
        <dbReference type="ARBA" id="ARBA00006597"/>
    </source>
</evidence>
<keyword evidence="7 12" id="KW-0411">Iron-sulfur</keyword>
<dbReference type="RefSeq" id="WP_114056721.1">
    <property type="nucleotide sequence ID" value="NZ_BAAAMT010000080.1"/>
</dbReference>
<evidence type="ECO:0000256" key="8">
    <source>
        <dbReference type="ARBA" id="ARBA00023015"/>
    </source>
</evidence>
<evidence type="ECO:0000256" key="3">
    <source>
        <dbReference type="ARBA" id="ARBA00022485"/>
    </source>
</evidence>
<evidence type="ECO:0000256" key="12">
    <source>
        <dbReference type="HAMAP-Rule" id="MF_01479"/>
    </source>
</evidence>
<dbReference type="PANTHER" id="PTHR38839">
    <property type="entry name" value="TRANSCRIPTIONAL REGULATOR WHID-RELATED"/>
    <property type="match status" value="1"/>
</dbReference>
<comment type="cofactor">
    <cofactor evidence="12">
        <name>[4Fe-4S] cluster</name>
        <dbReference type="ChEBI" id="CHEBI:49883"/>
    </cofactor>
    <text evidence="12">Binds 1 [4Fe-4S] cluster per subunit. Following nitrosylation of the [4Fe-4S] cluster binds 1 [4Fe-8(NO)] cluster per subunit.</text>
</comment>
<evidence type="ECO:0000256" key="6">
    <source>
        <dbReference type="ARBA" id="ARBA00023004"/>
    </source>
</evidence>
<keyword evidence="3 12" id="KW-0004">4Fe-4S</keyword>
<dbReference type="Proteomes" id="UP000252004">
    <property type="component" value="Chromosome"/>
</dbReference>